<keyword evidence="4 9" id="KW-0812">Transmembrane</keyword>
<name>A0A9D1N212_9FIRM</name>
<feature type="transmembrane region" description="Helical" evidence="9">
    <location>
        <begin position="543"/>
        <end position="561"/>
    </location>
</feature>
<feature type="transmembrane region" description="Helical" evidence="9">
    <location>
        <begin position="430"/>
        <end position="453"/>
    </location>
</feature>
<feature type="transmembrane region" description="Helical" evidence="9">
    <location>
        <begin position="465"/>
        <end position="486"/>
    </location>
</feature>
<accession>A0A9D1N212</accession>
<gene>
    <name evidence="10" type="ORF">IAD24_00820</name>
</gene>
<dbReference type="GO" id="GO:0051117">
    <property type="term" value="F:ATPase binding"/>
    <property type="evidence" value="ECO:0007669"/>
    <property type="project" value="TreeGrafter"/>
</dbReference>
<dbReference type="PANTHER" id="PTHR11629">
    <property type="entry name" value="VACUOLAR PROTON ATPASES"/>
    <property type="match status" value="1"/>
</dbReference>
<comment type="caution">
    <text evidence="10">The sequence shown here is derived from an EMBL/GenBank/DDBJ whole genome shotgun (WGS) entry which is preliminary data.</text>
</comment>
<dbReference type="Proteomes" id="UP000824128">
    <property type="component" value="Unassembled WGS sequence"/>
</dbReference>
<evidence type="ECO:0000256" key="3">
    <source>
        <dbReference type="ARBA" id="ARBA00022448"/>
    </source>
</evidence>
<keyword evidence="6" id="KW-0406">Ion transport</keyword>
<dbReference type="GO" id="GO:0033179">
    <property type="term" value="C:proton-transporting V-type ATPase, V0 domain"/>
    <property type="evidence" value="ECO:0007669"/>
    <property type="project" value="InterPro"/>
</dbReference>
<evidence type="ECO:0000256" key="2">
    <source>
        <dbReference type="ARBA" id="ARBA00009904"/>
    </source>
</evidence>
<reference evidence="10" key="2">
    <citation type="journal article" date="2021" name="PeerJ">
        <title>Extensive microbial diversity within the chicken gut microbiome revealed by metagenomics and culture.</title>
        <authorList>
            <person name="Gilroy R."/>
            <person name="Ravi A."/>
            <person name="Getino M."/>
            <person name="Pursley I."/>
            <person name="Horton D.L."/>
            <person name="Alikhan N.F."/>
            <person name="Baker D."/>
            <person name="Gharbi K."/>
            <person name="Hall N."/>
            <person name="Watson M."/>
            <person name="Adriaenssens E.M."/>
            <person name="Foster-Nyarko E."/>
            <person name="Jarju S."/>
            <person name="Secka A."/>
            <person name="Antonio M."/>
            <person name="Oren A."/>
            <person name="Chaudhuri R.R."/>
            <person name="La Ragione R."/>
            <person name="Hildebrand F."/>
            <person name="Pallen M.J."/>
        </authorList>
    </citation>
    <scope>NUCLEOTIDE SEQUENCE</scope>
    <source>
        <strain evidence="10">ChiGjej2B2-16831</strain>
    </source>
</reference>
<feature type="transmembrane region" description="Helical" evidence="9">
    <location>
        <begin position="384"/>
        <end position="410"/>
    </location>
</feature>
<evidence type="ECO:0000256" key="6">
    <source>
        <dbReference type="ARBA" id="ARBA00023065"/>
    </source>
</evidence>
<evidence type="ECO:0000256" key="9">
    <source>
        <dbReference type="SAM" id="Phobius"/>
    </source>
</evidence>
<evidence type="ECO:0000256" key="4">
    <source>
        <dbReference type="ARBA" id="ARBA00022692"/>
    </source>
</evidence>
<keyword evidence="3" id="KW-0813">Transport</keyword>
<dbReference type="Pfam" id="PF01496">
    <property type="entry name" value="V_ATPase_I"/>
    <property type="match status" value="2"/>
</dbReference>
<keyword evidence="5 9" id="KW-1133">Transmembrane helix</keyword>
<dbReference type="GO" id="GO:0046961">
    <property type="term" value="F:proton-transporting ATPase activity, rotational mechanism"/>
    <property type="evidence" value="ECO:0007669"/>
    <property type="project" value="InterPro"/>
</dbReference>
<feature type="coiled-coil region" evidence="8">
    <location>
        <begin position="91"/>
        <end position="118"/>
    </location>
</feature>
<comment type="subcellular location">
    <subcellularLocation>
        <location evidence="1">Membrane</location>
        <topology evidence="1">Multi-pass membrane protein</topology>
    </subcellularLocation>
</comment>
<dbReference type="GO" id="GO:0016471">
    <property type="term" value="C:vacuolar proton-transporting V-type ATPase complex"/>
    <property type="evidence" value="ECO:0007669"/>
    <property type="project" value="TreeGrafter"/>
</dbReference>
<keyword evidence="7 9" id="KW-0472">Membrane</keyword>
<evidence type="ECO:0000256" key="8">
    <source>
        <dbReference type="SAM" id="Coils"/>
    </source>
</evidence>
<comment type="similarity">
    <text evidence="2">Belongs to the V-ATPase 116 kDa subunit family.</text>
</comment>
<dbReference type="InterPro" id="IPR002490">
    <property type="entry name" value="V-ATPase_116kDa_su"/>
</dbReference>
<feature type="transmembrane region" description="Helical" evidence="9">
    <location>
        <begin position="344"/>
        <end position="372"/>
    </location>
</feature>
<dbReference type="EMBL" id="DVNZ01000026">
    <property type="protein sequence ID" value="HIU93677.1"/>
    <property type="molecule type" value="Genomic_DNA"/>
</dbReference>
<dbReference type="PANTHER" id="PTHR11629:SF63">
    <property type="entry name" value="V-TYPE PROTON ATPASE SUBUNIT A"/>
    <property type="match status" value="1"/>
</dbReference>
<proteinExistence type="inferred from homology"/>
<evidence type="ECO:0000256" key="7">
    <source>
        <dbReference type="ARBA" id="ARBA00023136"/>
    </source>
</evidence>
<evidence type="ECO:0000256" key="5">
    <source>
        <dbReference type="ARBA" id="ARBA00022989"/>
    </source>
</evidence>
<dbReference type="Gene3D" id="1.20.1460.20">
    <property type="match status" value="1"/>
</dbReference>
<dbReference type="AlphaFoldDB" id="A0A9D1N212"/>
<dbReference type="Gene3D" id="3.30.70.2170">
    <property type="match status" value="1"/>
</dbReference>
<reference evidence="10" key="1">
    <citation type="submission" date="2020-10" db="EMBL/GenBank/DDBJ databases">
        <authorList>
            <person name="Gilroy R."/>
        </authorList>
    </citation>
    <scope>NUCLEOTIDE SEQUENCE</scope>
    <source>
        <strain evidence="10">ChiGjej2B2-16831</strain>
    </source>
</reference>
<evidence type="ECO:0000256" key="1">
    <source>
        <dbReference type="ARBA" id="ARBA00004141"/>
    </source>
</evidence>
<dbReference type="GO" id="GO:0007035">
    <property type="term" value="P:vacuolar acidification"/>
    <property type="evidence" value="ECO:0007669"/>
    <property type="project" value="TreeGrafter"/>
</dbReference>
<sequence>MIIPMKRLTLVAHKADEAEILKALQRLSAVEVIPEEEAAQTAAPALDEAEQRVQRLTGALNAIKPYAAKRSMLSPLPETTVGQIVGELPEAMRCSEEVEQLQREISGLRAQIEKNLGLAELLEPWMAFPADMQAFRSAKTVRYFTGMLAPADYPRLAELGDAAEYQSFGDGAELPVLVACRPDDAKAVASFLKSLSWTDVAFPKLAGTPAEAHEKLLSENRELQDKLAAQESLLAEKGAYGELLRSACDAAVIERDRALAAAELSRTAATFELHGWVPENRLSDVERAVAGVTDAYCLFTRDPNDDETPPSVVKNNRFVTPFEVVTDLYSRPDPRGMDPTPFMAIPYIVLFGLMLSDSGYGLLLAIGCALFIRLRRPTGMMGGLARVLLWGGLSTIIWGVLVGTVFGLDFDVLLGTDDLFPIILDPMTDPIGMLILCFGLGVVHILFGYGLRVKESFAQGDWQGAVFDTLSWMFIIVGLIAGVGGPMVGLGFLQYPGLILAGIGALLILLFKGRGKRNPIKRTISGLGELYNISGVLSDILSYARLFALGIATGVIASVFNDICSMLMGSPNIILKILGVAVACALLVGLHLFNLAINTLGAFVHCARLQYVEFYGKFYEAGGRTFRPLGYKTKHVQITEP</sequence>
<keyword evidence="8" id="KW-0175">Coiled coil</keyword>
<feature type="transmembrane region" description="Helical" evidence="9">
    <location>
        <begin position="573"/>
        <end position="593"/>
    </location>
</feature>
<feature type="transmembrane region" description="Helical" evidence="9">
    <location>
        <begin position="492"/>
        <end position="511"/>
    </location>
</feature>
<organism evidence="10 11">
    <name type="scientific">Candidatus Aphodomorpha intestinavium</name>
    <dbReference type="NCBI Taxonomy" id="2840672"/>
    <lineage>
        <taxon>Bacteria</taxon>
        <taxon>Bacillati</taxon>
        <taxon>Bacillota</taxon>
        <taxon>Clostridia</taxon>
        <taxon>Eubacteriales</taxon>
        <taxon>Candidatus Aphodomorpha</taxon>
    </lineage>
</organism>
<evidence type="ECO:0000313" key="10">
    <source>
        <dbReference type="EMBL" id="HIU93677.1"/>
    </source>
</evidence>
<protein>
    <submittedName>
        <fullName evidence="10">V-type ATP synthase subunit I</fullName>
    </submittedName>
</protein>
<dbReference type="Gene3D" id="3.30.70.2750">
    <property type="match status" value="1"/>
</dbReference>
<evidence type="ECO:0000313" key="11">
    <source>
        <dbReference type="Proteomes" id="UP000824128"/>
    </source>
</evidence>